<protein>
    <submittedName>
        <fullName evidence="6">Possible hemagglutinin (DUF638)</fullName>
    </submittedName>
</protein>
<sequence>MGAALAGASAPELAHLLKSTEGNSAVNVIAHAILGGAVAAMQGNSAAAAAGAQAGKNAIENNALGDKDKLPVNIFDINPLKPNVLDTDGEPLKGGGGIGKFTINKGQQNKHLPGTNEYKIASEAGLNKSVLTLAPDSLLPKLGTSRRCSWF</sequence>
<comment type="caution">
    <text evidence="6">The sequence shown here is derived from an EMBL/GenBank/DDBJ whole genome shotgun (WGS) entry which is preliminary data.</text>
</comment>
<proteinExistence type="predicted"/>
<evidence type="ECO:0000313" key="7">
    <source>
        <dbReference type="Proteomes" id="UP000255286"/>
    </source>
</evidence>
<evidence type="ECO:0000256" key="2">
    <source>
        <dbReference type="ARBA" id="ARBA00022656"/>
    </source>
</evidence>
<dbReference type="Pfam" id="PF04829">
    <property type="entry name" value="PT-VENN"/>
    <property type="match status" value="1"/>
</dbReference>
<dbReference type="EMBL" id="UIGT01000001">
    <property type="protein sequence ID" value="SUX80463.1"/>
    <property type="molecule type" value="Genomic_DNA"/>
</dbReference>
<evidence type="ECO:0000256" key="1">
    <source>
        <dbReference type="ARBA" id="ARBA00004219"/>
    </source>
</evidence>
<dbReference type="InterPro" id="IPR006914">
    <property type="entry name" value="VENN_dom"/>
</dbReference>
<feature type="domain" description="VENN motif-containing" evidence="5">
    <location>
        <begin position="33"/>
        <end position="66"/>
    </location>
</feature>
<accession>A0A9Q7ZQS9</accession>
<keyword evidence="4" id="KW-0843">Virulence</keyword>
<evidence type="ECO:0000313" key="6">
    <source>
        <dbReference type="EMBL" id="SUX80463.1"/>
    </source>
</evidence>
<name>A0A9Q7ZQS9_9ENTR</name>
<comment type="subcellular location">
    <subcellularLocation>
        <location evidence="1">Target cell</location>
        <location evidence="1">Target cell cytoplasm</location>
    </subcellularLocation>
</comment>
<keyword evidence="2" id="KW-0800">Toxin</keyword>
<dbReference type="RefSeq" id="WP_115601759.1">
    <property type="nucleotide sequence ID" value="NZ_JBKGNF010000027.1"/>
</dbReference>
<dbReference type="AlphaFoldDB" id="A0A9Q7ZQS9"/>
<evidence type="ECO:0000259" key="5">
    <source>
        <dbReference type="Pfam" id="PF04829"/>
    </source>
</evidence>
<gene>
    <name evidence="6" type="ORF">NCTC8782_03057</name>
</gene>
<keyword evidence="3" id="KW-1266">Target cell cytoplasm</keyword>
<dbReference type="Proteomes" id="UP000255286">
    <property type="component" value="Unassembled WGS sequence"/>
</dbReference>
<organism evidence="6 7">
    <name type="scientific">Citrobacter youngae</name>
    <dbReference type="NCBI Taxonomy" id="133448"/>
    <lineage>
        <taxon>Bacteria</taxon>
        <taxon>Pseudomonadati</taxon>
        <taxon>Pseudomonadota</taxon>
        <taxon>Gammaproteobacteria</taxon>
        <taxon>Enterobacterales</taxon>
        <taxon>Enterobacteriaceae</taxon>
        <taxon>Citrobacter</taxon>
        <taxon>Citrobacter freundii complex</taxon>
    </lineage>
</organism>
<dbReference type="GO" id="GO:0090729">
    <property type="term" value="F:toxin activity"/>
    <property type="evidence" value="ECO:0007669"/>
    <property type="project" value="UniProtKB-KW"/>
</dbReference>
<reference evidence="6 7" key="1">
    <citation type="submission" date="2018-06" db="EMBL/GenBank/DDBJ databases">
        <authorList>
            <consortium name="Pathogen Informatics"/>
            <person name="Doyle S."/>
        </authorList>
    </citation>
    <scope>NUCLEOTIDE SEQUENCE [LARGE SCALE GENOMIC DNA]</scope>
    <source>
        <strain evidence="6 7">NCTC8782</strain>
    </source>
</reference>
<evidence type="ECO:0000256" key="3">
    <source>
        <dbReference type="ARBA" id="ARBA00022913"/>
    </source>
</evidence>
<evidence type="ECO:0000256" key="4">
    <source>
        <dbReference type="ARBA" id="ARBA00023026"/>
    </source>
</evidence>